<dbReference type="RefSeq" id="WP_083547724.1">
    <property type="nucleotide sequence ID" value="NZ_FQTV01000020.1"/>
</dbReference>
<evidence type="ECO:0000259" key="2">
    <source>
        <dbReference type="Pfam" id="PF25876"/>
    </source>
</evidence>
<evidence type="ECO:0000313" key="7">
    <source>
        <dbReference type="Proteomes" id="UP000184509"/>
    </source>
</evidence>
<sequence>MKKRTNILIAAVLILLSAFFLYVGFVKSADKNKEPKEKGQKKVDAFVVKPTLLVADITVTGSLLAFDEVELKNEVAGRVVKLNLPEGKFVKKGTLLVKLYDDDLQAALKKLQSQLAVQEQIYNRQTKLIKVNGISQNDYEQTLLQVNTIKANIAEQKAVIRKMEVRAPFDGIIGLRNISVGAVINSSTSLATIRTSNKLKLDFFVPEKYSSEIANGMKVNFTMYNNEKQYNATVIATERGIDNATRNLKVRAVINSSSKELIPGAFANVELKLGNNPQALMIPTQAIIPQEDDKSVIIAHKGKAHFVTIKTGVRKASLVEVTEGLEPGDTIITSGILFLKEKSKLSYSTITK</sequence>
<dbReference type="GO" id="GO:0015562">
    <property type="term" value="F:efflux transmembrane transporter activity"/>
    <property type="evidence" value="ECO:0007669"/>
    <property type="project" value="TreeGrafter"/>
</dbReference>
<dbReference type="InterPro" id="IPR058792">
    <property type="entry name" value="Beta-barrel_RND_2"/>
</dbReference>
<dbReference type="PANTHER" id="PTHR30469">
    <property type="entry name" value="MULTIDRUG RESISTANCE PROTEIN MDTA"/>
    <property type="match status" value="1"/>
</dbReference>
<evidence type="ECO:0000313" key="6">
    <source>
        <dbReference type="EMBL" id="SHG00894.1"/>
    </source>
</evidence>
<dbReference type="InterPro" id="IPR006143">
    <property type="entry name" value="RND_pump_MFP"/>
</dbReference>
<evidence type="ECO:0000259" key="3">
    <source>
        <dbReference type="Pfam" id="PF25917"/>
    </source>
</evidence>
<dbReference type="InterPro" id="IPR058625">
    <property type="entry name" value="MdtA-like_BSH"/>
</dbReference>
<keyword evidence="7" id="KW-1185">Reference proteome</keyword>
<dbReference type="Pfam" id="PF25917">
    <property type="entry name" value="BSH_RND"/>
    <property type="match status" value="1"/>
</dbReference>
<dbReference type="EMBL" id="FQTV01000020">
    <property type="protein sequence ID" value="SHG00894.1"/>
    <property type="molecule type" value="Genomic_DNA"/>
</dbReference>
<name>A0A1M5GB00_9BACE</name>
<evidence type="ECO:0000259" key="5">
    <source>
        <dbReference type="Pfam" id="PF25989"/>
    </source>
</evidence>
<dbReference type="Pfam" id="PF25954">
    <property type="entry name" value="Beta-barrel_RND_2"/>
    <property type="match status" value="1"/>
</dbReference>
<protein>
    <submittedName>
        <fullName evidence="6">Membrane fusion protein, multidrug efflux system</fullName>
    </submittedName>
</protein>
<feature type="domain" description="CusB-like beta-barrel" evidence="4">
    <location>
        <begin position="203"/>
        <end position="272"/>
    </location>
</feature>
<dbReference type="Gene3D" id="2.40.30.170">
    <property type="match status" value="1"/>
</dbReference>
<dbReference type="Proteomes" id="UP000184509">
    <property type="component" value="Unassembled WGS sequence"/>
</dbReference>
<dbReference type="GO" id="GO:1990281">
    <property type="term" value="C:efflux pump complex"/>
    <property type="evidence" value="ECO:0007669"/>
    <property type="project" value="TreeGrafter"/>
</dbReference>
<evidence type="ECO:0000259" key="4">
    <source>
        <dbReference type="Pfam" id="PF25954"/>
    </source>
</evidence>
<comment type="similarity">
    <text evidence="1">Belongs to the membrane fusion protein (MFP) (TC 8.A.1) family.</text>
</comment>
<dbReference type="InterPro" id="IPR058637">
    <property type="entry name" value="YknX-like_C"/>
</dbReference>
<accession>A0A1M5GB00</accession>
<organism evidence="6 7">
    <name type="scientific">Bacteroides luti</name>
    <dbReference type="NCBI Taxonomy" id="1297750"/>
    <lineage>
        <taxon>Bacteria</taxon>
        <taxon>Pseudomonadati</taxon>
        <taxon>Bacteroidota</taxon>
        <taxon>Bacteroidia</taxon>
        <taxon>Bacteroidales</taxon>
        <taxon>Bacteroidaceae</taxon>
        <taxon>Bacteroides</taxon>
    </lineage>
</organism>
<dbReference type="AlphaFoldDB" id="A0A1M5GB00"/>
<evidence type="ECO:0000256" key="1">
    <source>
        <dbReference type="ARBA" id="ARBA00009477"/>
    </source>
</evidence>
<dbReference type="STRING" id="1297750.SAMN05444405_1209"/>
<dbReference type="PANTHER" id="PTHR30469:SF36">
    <property type="entry name" value="BLL3903 PROTEIN"/>
    <property type="match status" value="1"/>
</dbReference>
<dbReference type="Gene3D" id="2.40.50.100">
    <property type="match status" value="1"/>
</dbReference>
<proteinExistence type="inferred from homology"/>
<dbReference type="InterPro" id="IPR058624">
    <property type="entry name" value="MdtA-like_HH"/>
</dbReference>
<feature type="domain" description="YknX-like C-terminal permuted SH3-like" evidence="5">
    <location>
        <begin position="280"/>
        <end position="340"/>
    </location>
</feature>
<dbReference type="SUPFAM" id="SSF111369">
    <property type="entry name" value="HlyD-like secretion proteins"/>
    <property type="match status" value="1"/>
</dbReference>
<dbReference type="Pfam" id="PF25989">
    <property type="entry name" value="YknX_C"/>
    <property type="match status" value="1"/>
</dbReference>
<dbReference type="Gene3D" id="1.10.287.470">
    <property type="entry name" value="Helix hairpin bin"/>
    <property type="match status" value="1"/>
</dbReference>
<dbReference type="Pfam" id="PF25876">
    <property type="entry name" value="HH_MFP_RND"/>
    <property type="match status" value="1"/>
</dbReference>
<feature type="domain" description="Multidrug resistance protein MdtA-like alpha-helical hairpin" evidence="2">
    <location>
        <begin position="102"/>
        <end position="160"/>
    </location>
</feature>
<reference evidence="6 7" key="1">
    <citation type="submission" date="2016-11" db="EMBL/GenBank/DDBJ databases">
        <authorList>
            <person name="Jaros S."/>
            <person name="Januszkiewicz K."/>
            <person name="Wedrychowicz H."/>
        </authorList>
    </citation>
    <scope>NUCLEOTIDE SEQUENCE [LARGE SCALE GENOMIC DNA]</scope>
    <source>
        <strain evidence="6 7">DSM 26991</strain>
    </source>
</reference>
<dbReference type="OrthoDB" id="9806939at2"/>
<dbReference type="Gene3D" id="2.40.420.20">
    <property type="match status" value="1"/>
</dbReference>
<dbReference type="NCBIfam" id="TIGR01730">
    <property type="entry name" value="RND_mfp"/>
    <property type="match status" value="1"/>
</dbReference>
<feature type="domain" description="Multidrug resistance protein MdtA-like barrel-sandwich hybrid" evidence="3">
    <location>
        <begin position="68"/>
        <end position="193"/>
    </location>
</feature>
<gene>
    <name evidence="6" type="ORF">SAMN05444405_1209</name>
</gene>